<evidence type="ECO:0000256" key="12">
    <source>
        <dbReference type="HAMAP-Rule" id="MF_00041"/>
    </source>
</evidence>
<keyword evidence="8 12" id="KW-0862">Zinc</keyword>
<evidence type="ECO:0000256" key="8">
    <source>
        <dbReference type="ARBA" id="ARBA00022833"/>
    </source>
</evidence>
<dbReference type="OrthoDB" id="9815130at2"/>
<comment type="subcellular location">
    <subcellularLocation>
        <location evidence="1 12">Cytoplasm</location>
    </subcellularLocation>
</comment>
<dbReference type="SMART" id="SM00840">
    <property type="entry name" value="DALR_2"/>
    <property type="match status" value="1"/>
</dbReference>
<dbReference type="Gene3D" id="1.20.120.1910">
    <property type="entry name" value="Cysteine-tRNA ligase, C-terminal anti-codon recognition domain"/>
    <property type="match status" value="1"/>
</dbReference>
<dbReference type="NCBIfam" id="TIGR00435">
    <property type="entry name" value="cysS"/>
    <property type="match status" value="1"/>
</dbReference>
<evidence type="ECO:0000256" key="11">
    <source>
        <dbReference type="ARBA" id="ARBA00023146"/>
    </source>
</evidence>
<dbReference type="CDD" id="cd00672">
    <property type="entry name" value="CysRS_core"/>
    <property type="match status" value="1"/>
</dbReference>
<comment type="subunit">
    <text evidence="3 12">Monomer.</text>
</comment>
<dbReference type="GO" id="GO:0006423">
    <property type="term" value="P:cysteinyl-tRNA aminoacylation"/>
    <property type="evidence" value="ECO:0007669"/>
    <property type="project" value="UniProtKB-UniRule"/>
</dbReference>
<evidence type="ECO:0000313" key="14">
    <source>
        <dbReference type="EMBL" id="ARP94997.1"/>
    </source>
</evidence>
<feature type="binding site" evidence="12">
    <location>
        <position position="212"/>
    </location>
    <ligand>
        <name>Zn(2+)</name>
        <dbReference type="ChEBI" id="CHEBI:29105"/>
    </ligand>
</feature>
<feature type="domain" description="Cysteinyl-tRNA synthetase class Ia DALR" evidence="13">
    <location>
        <begin position="360"/>
        <end position="415"/>
    </location>
</feature>
<dbReference type="HAMAP" id="MF_00041">
    <property type="entry name" value="Cys_tRNA_synth"/>
    <property type="match status" value="1"/>
</dbReference>
<keyword evidence="11 12" id="KW-0030">Aminoacyl-tRNA synthetase</keyword>
<proteinExistence type="inferred from homology"/>
<dbReference type="AlphaFoldDB" id="A0A1W6ZCH0"/>
<dbReference type="CDD" id="cd07963">
    <property type="entry name" value="Anticodon_Ia_Cys"/>
    <property type="match status" value="1"/>
</dbReference>
<evidence type="ECO:0000256" key="9">
    <source>
        <dbReference type="ARBA" id="ARBA00022840"/>
    </source>
</evidence>
<keyword evidence="10 12" id="KW-0648">Protein biosynthesis</keyword>
<dbReference type="InterPro" id="IPR024909">
    <property type="entry name" value="Cys-tRNA/MSH_ligase"/>
</dbReference>
<evidence type="ECO:0000256" key="4">
    <source>
        <dbReference type="ARBA" id="ARBA00022490"/>
    </source>
</evidence>
<dbReference type="InterPro" id="IPR032678">
    <property type="entry name" value="tRNA-synt_1_cat_dom"/>
</dbReference>
<comment type="cofactor">
    <cofactor evidence="12">
        <name>Zn(2+)</name>
        <dbReference type="ChEBI" id="CHEBI:29105"/>
    </cofactor>
    <text evidence="12">Binds 1 zinc ion per subunit.</text>
</comment>
<dbReference type="InterPro" id="IPR015803">
    <property type="entry name" value="Cys-tRNA-ligase"/>
</dbReference>
<feature type="binding site" evidence="12">
    <location>
        <position position="241"/>
    </location>
    <ligand>
        <name>Zn(2+)</name>
        <dbReference type="ChEBI" id="CHEBI:29105"/>
    </ligand>
</feature>
<name>A0A1W6ZCH0_9BORD</name>
<dbReference type="SUPFAM" id="SSF52374">
    <property type="entry name" value="Nucleotidylyl transferase"/>
    <property type="match status" value="1"/>
</dbReference>
<dbReference type="GO" id="GO:0005524">
    <property type="term" value="F:ATP binding"/>
    <property type="evidence" value="ECO:0007669"/>
    <property type="project" value="UniProtKB-UniRule"/>
</dbReference>
<reference evidence="14 15" key="1">
    <citation type="submission" date="2017-05" db="EMBL/GenBank/DDBJ databases">
        <title>Complete and WGS of Bordetella genogroups.</title>
        <authorList>
            <person name="Spilker T."/>
            <person name="LiPuma J."/>
        </authorList>
    </citation>
    <scope>NUCLEOTIDE SEQUENCE [LARGE SCALE GENOMIC DNA]</scope>
    <source>
        <strain evidence="14 15">AU7206</strain>
    </source>
</reference>
<dbReference type="GO" id="GO:0004817">
    <property type="term" value="F:cysteine-tRNA ligase activity"/>
    <property type="evidence" value="ECO:0007669"/>
    <property type="project" value="UniProtKB-UniRule"/>
</dbReference>
<dbReference type="PANTHER" id="PTHR10890">
    <property type="entry name" value="CYSTEINYL-TRNA SYNTHETASE"/>
    <property type="match status" value="1"/>
</dbReference>
<keyword evidence="7 12" id="KW-0547">Nucleotide-binding</keyword>
<keyword evidence="6 12" id="KW-0479">Metal-binding</keyword>
<keyword evidence="5 12" id="KW-0436">Ligase</keyword>
<dbReference type="RefSeq" id="WP_086078763.1">
    <property type="nucleotide sequence ID" value="NZ_CP021111.1"/>
</dbReference>
<feature type="short sequence motif" description="'HIGH' region" evidence="12">
    <location>
        <begin position="30"/>
        <end position="40"/>
    </location>
</feature>
<dbReference type="PRINTS" id="PR00983">
    <property type="entry name" value="TRNASYNTHCYS"/>
</dbReference>
<comment type="similarity">
    <text evidence="2 12">Belongs to the class-I aminoacyl-tRNA synthetase family.</text>
</comment>
<feature type="binding site" evidence="12">
    <location>
        <position position="272"/>
    </location>
    <ligand>
        <name>ATP</name>
        <dbReference type="ChEBI" id="CHEBI:30616"/>
    </ligand>
</feature>
<protein>
    <recommendedName>
        <fullName evidence="12">Cysteine--tRNA ligase</fullName>
        <ecNumber evidence="12">6.1.1.16</ecNumber>
    </recommendedName>
    <alternativeName>
        <fullName evidence="12">Cysteinyl-tRNA synthetase</fullName>
        <shortName evidence="12">CysRS</shortName>
    </alternativeName>
</protein>
<evidence type="ECO:0000259" key="13">
    <source>
        <dbReference type="SMART" id="SM00840"/>
    </source>
</evidence>
<dbReference type="KEGG" id="bgm:CAL15_11790"/>
<keyword evidence="4 12" id="KW-0963">Cytoplasm</keyword>
<sequence length="500" mass="55416">MLHIYNTLTRTKEPFRPAQAGQVRMYVCGMTVYDYCHLGHARMLVAFDVVQRWLRASGLSVDYVRNITDIDDKIIRRAVETNRRIGEVTEFYIDAMHADERALGVQAPDREPRATQYVGEMLDIIGRLQDNGLAYQADDGDVNYSVRGFAGYGKLSGKSLDDLRAGERVAVGSAKRDPLDFVLWKSAKPDEPEDTKWESPYGLGRPGWHIECSAMSRALLGLPLDIHGGGPDLKFPHHENEIAQTEGAFGGNLANVWMHCGPLMVDSDKMSKSLGNFRTIRQTVADAAALSDTQAGYQANPREAEMLRFFIVRNHYRSPQNYTPDNLLDAQNALDRLYQALQNVTPDEQGIDWNEPQAQAFKAAMDDDFNSSGAVAALFELATEANRSGSARSAGQLKALAALLGLLQQDPIKYFQTRTRYSASAVRVHGVVVTAAVAKDMPDPASIQLEAADIEDFIAERAAAKQARDYAKADSIRERLRAHGIELDDKPGGVTQWRRA</sequence>
<evidence type="ECO:0000256" key="10">
    <source>
        <dbReference type="ARBA" id="ARBA00022917"/>
    </source>
</evidence>
<dbReference type="SUPFAM" id="SSF47323">
    <property type="entry name" value="Anticodon-binding domain of a subclass of class I aminoacyl-tRNA synthetases"/>
    <property type="match status" value="1"/>
</dbReference>
<dbReference type="Pfam" id="PF01406">
    <property type="entry name" value="tRNA-synt_1e"/>
    <property type="match status" value="1"/>
</dbReference>
<evidence type="ECO:0000256" key="6">
    <source>
        <dbReference type="ARBA" id="ARBA00022723"/>
    </source>
</evidence>
<dbReference type="Gene3D" id="3.40.50.620">
    <property type="entry name" value="HUPs"/>
    <property type="match status" value="1"/>
</dbReference>
<evidence type="ECO:0000256" key="2">
    <source>
        <dbReference type="ARBA" id="ARBA00005594"/>
    </source>
</evidence>
<accession>A0A1W6ZCH0</accession>
<organism evidence="14 15">
    <name type="scientific">Bordetella genomosp. 13</name>
    <dbReference type="NCBI Taxonomy" id="463040"/>
    <lineage>
        <taxon>Bacteria</taxon>
        <taxon>Pseudomonadati</taxon>
        <taxon>Pseudomonadota</taxon>
        <taxon>Betaproteobacteria</taxon>
        <taxon>Burkholderiales</taxon>
        <taxon>Alcaligenaceae</taxon>
        <taxon>Bordetella</taxon>
    </lineage>
</organism>
<dbReference type="STRING" id="463040.CAL15_11790"/>
<feature type="binding site" evidence="12">
    <location>
        <position position="28"/>
    </location>
    <ligand>
        <name>Zn(2+)</name>
        <dbReference type="ChEBI" id="CHEBI:29105"/>
    </ligand>
</feature>
<keyword evidence="9 12" id="KW-0067">ATP-binding</keyword>
<evidence type="ECO:0000256" key="7">
    <source>
        <dbReference type="ARBA" id="ARBA00022741"/>
    </source>
</evidence>
<evidence type="ECO:0000256" key="5">
    <source>
        <dbReference type="ARBA" id="ARBA00022598"/>
    </source>
</evidence>
<evidence type="ECO:0000256" key="3">
    <source>
        <dbReference type="ARBA" id="ARBA00011245"/>
    </source>
</evidence>
<dbReference type="Pfam" id="PF09190">
    <property type="entry name" value="DALR_2"/>
    <property type="match status" value="1"/>
</dbReference>
<feature type="binding site" evidence="12">
    <location>
        <position position="237"/>
    </location>
    <ligand>
        <name>Zn(2+)</name>
        <dbReference type="ChEBI" id="CHEBI:29105"/>
    </ligand>
</feature>
<comment type="catalytic activity">
    <reaction evidence="12">
        <text>tRNA(Cys) + L-cysteine + ATP = L-cysteinyl-tRNA(Cys) + AMP + diphosphate</text>
        <dbReference type="Rhea" id="RHEA:17773"/>
        <dbReference type="Rhea" id="RHEA-COMP:9661"/>
        <dbReference type="Rhea" id="RHEA-COMP:9679"/>
        <dbReference type="ChEBI" id="CHEBI:30616"/>
        <dbReference type="ChEBI" id="CHEBI:33019"/>
        <dbReference type="ChEBI" id="CHEBI:35235"/>
        <dbReference type="ChEBI" id="CHEBI:78442"/>
        <dbReference type="ChEBI" id="CHEBI:78517"/>
        <dbReference type="ChEBI" id="CHEBI:456215"/>
        <dbReference type="EC" id="6.1.1.16"/>
    </reaction>
</comment>
<dbReference type="InterPro" id="IPR014729">
    <property type="entry name" value="Rossmann-like_a/b/a_fold"/>
</dbReference>
<dbReference type="PANTHER" id="PTHR10890:SF3">
    <property type="entry name" value="CYSTEINE--TRNA LIGASE, CYTOPLASMIC"/>
    <property type="match status" value="1"/>
</dbReference>
<feature type="short sequence motif" description="'KMSKS' region" evidence="12">
    <location>
        <begin position="269"/>
        <end position="273"/>
    </location>
</feature>
<gene>
    <name evidence="12" type="primary">cysS</name>
    <name evidence="14" type="ORF">CAL15_11790</name>
</gene>
<dbReference type="EMBL" id="CP021111">
    <property type="protein sequence ID" value="ARP94997.1"/>
    <property type="molecule type" value="Genomic_DNA"/>
</dbReference>
<dbReference type="InterPro" id="IPR009080">
    <property type="entry name" value="tRNAsynth_Ia_anticodon-bd"/>
</dbReference>
<dbReference type="EC" id="6.1.1.16" evidence="12"/>
<dbReference type="InterPro" id="IPR015273">
    <property type="entry name" value="Cys-tRNA-synt_Ia_DALR"/>
</dbReference>
<dbReference type="GO" id="GO:0008270">
    <property type="term" value="F:zinc ion binding"/>
    <property type="evidence" value="ECO:0007669"/>
    <property type="project" value="UniProtKB-UniRule"/>
</dbReference>
<dbReference type="Proteomes" id="UP000194161">
    <property type="component" value="Chromosome"/>
</dbReference>
<evidence type="ECO:0000313" key="15">
    <source>
        <dbReference type="Proteomes" id="UP000194161"/>
    </source>
</evidence>
<dbReference type="GO" id="GO:0005829">
    <property type="term" value="C:cytosol"/>
    <property type="evidence" value="ECO:0007669"/>
    <property type="project" value="TreeGrafter"/>
</dbReference>
<keyword evidence="15" id="KW-1185">Reference proteome</keyword>
<evidence type="ECO:0000256" key="1">
    <source>
        <dbReference type="ARBA" id="ARBA00004496"/>
    </source>
</evidence>